<dbReference type="AlphaFoldDB" id="A0A5E4PHL2"/>
<dbReference type="InterPro" id="IPR050486">
    <property type="entry name" value="Mannose-1P_guanyltransferase"/>
</dbReference>
<reference evidence="2 3" key="1">
    <citation type="submission" date="2019-08" db="EMBL/GenBank/DDBJ databases">
        <authorList>
            <person name="Guy L."/>
        </authorList>
    </citation>
    <scope>NUCLEOTIDE SEQUENCE [LARGE SCALE GENOMIC DNA]</scope>
    <source>
        <strain evidence="2 3">SGT-108</strain>
    </source>
</reference>
<dbReference type="InterPro" id="IPR029044">
    <property type="entry name" value="Nucleotide-diphossugar_trans"/>
</dbReference>
<sequence length="233" mass="26025">MQAIILAGGLGTRLRQVVADVPKPMAPIQGEPFLAHLLQYLKRQGITRVIFPIHYMGETIRAYFQSQYAGMEIFYAQEESPLGTGGAMVNALPLLRDAHEPVFILNGDTFLKLDYQAMYEQHEAEKSVLTMALRSVEDCARYGKVMTNGRYIAAFREKGEAGPGLINAGVYLIHPGLFTPFELPSSFSFEHDFLLPHLNQLKPRAFVANDYFIDIGIPEDYARAVSELPALET</sequence>
<evidence type="ECO:0000313" key="2">
    <source>
        <dbReference type="EMBL" id="VVC76499.1"/>
    </source>
</evidence>
<keyword evidence="2" id="KW-0808">Transferase</keyword>
<dbReference type="EMBL" id="LR699119">
    <property type="protein sequence ID" value="VVC76499.1"/>
    <property type="molecule type" value="Genomic_DNA"/>
</dbReference>
<dbReference type="RefSeq" id="WP_148339817.1">
    <property type="nucleotide sequence ID" value="NZ_LR699119.1"/>
</dbReference>
<organism evidence="2 3">
    <name type="scientific">Aquicella siphonis</name>
    <dbReference type="NCBI Taxonomy" id="254247"/>
    <lineage>
        <taxon>Bacteria</taxon>
        <taxon>Pseudomonadati</taxon>
        <taxon>Pseudomonadota</taxon>
        <taxon>Gammaproteobacteria</taxon>
        <taxon>Legionellales</taxon>
        <taxon>Coxiellaceae</taxon>
        <taxon>Aquicella</taxon>
    </lineage>
</organism>
<dbReference type="KEGG" id="asip:AQUSIP_18120"/>
<dbReference type="CDD" id="cd06915">
    <property type="entry name" value="NTP_transferase_WcbM_like"/>
    <property type="match status" value="1"/>
</dbReference>
<evidence type="ECO:0000313" key="3">
    <source>
        <dbReference type="Proteomes" id="UP000324194"/>
    </source>
</evidence>
<dbReference type="OrthoDB" id="9803871at2"/>
<evidence type="ECO:0000259" key="1">
    <source>
        <dbReference type="Pfam" id="PF00483"/>
    </source>
</evidence>
<dbReference type="SUPFAM" id="SSF53448">
    <property type="entry name" value="Nucleotide-diphospho-sugar transferases"/>
    <property type="match status" value="1"/>
</dbReference>
<name>A0A5E4PHL2_9COXI</name>
<dbReference type="GO" id="GO:0016779">
    <property type="term" value="F:nucleotidyltransferase activity"/>
    <property type="evidence" value="ECO:0007669"/>
    <property type="project" value="UniProtKB-KW"/>
</dbReference>
<keyword evidence="3" id="KW-1185">Reference proteome</keyword>
<dbReference type="Proteomes" id="UP000324194">
    <property type="component" value="Chromosome 1"/>
</dbReference>
<gene>
    <name evidence="2" type="primary">hddC_2</name>
    <name evidence="2" type="ORF">AQUSIP_18120</name>
</gene>
<dbReference type="PANTHER" id="PTHR22572">
    <property type="entry name" value="SUGAR-1-PHOSPHATE GUANYL TRANSFERASE"/>
    <property type="match status" value="1"/>
</dbReference>
<keyword evidence="2" id="KW-0548">Nucleotidyltransferase</keyword>
<protein>
    <submittedName>
        <fullName evidence="2">D-glycero-alpha-D-manno-heptose 1-phosphate guanylyltransferase</fullName>
    </submittedName>
</protein>
<dbReference type="InterPro" id="IPR005835">
    <property type="entry name" value="NTP_transferase_dom"/>
</dbReference>
<dbReference type="Gene3D" id="3.90.550.10">
    <property type="entry name" value="Spore Coat Polysaccharide Biosynthesis Protein SpsA, Chain A"/>
    <property type="match status" value="1"/>
</dbReference>
<proteinExistence type="predicted"/>
<feature type="domain" description="Nucleotidyl transferase" evidence="1">
    <location>
        <begin position="3"/>
        <end position="227"/>
    </location>
</feature>
<accession>A0A5E4PHL2</accession>
<dbReference type="Pfam" id="PF00483">
    <property type="entry name" value="NTP_transferase"/>
    <property type="match status" value="1"/>
</dbReference>